<reference evidence="1" key="1">
    <citation type="submission" date="2021-01" db="EMBL/GenBank/DDBJ databases">
        <authorList>
            <person name="Corre E."/>
            <person name="Pelletier E."/>
            <person name="Niang G."/>
            <person name="Scheremetjew M."/>
            <person name="Finn R."/>
            <person name="Kale V."/>
            <person name="Holt S."/>
            <person name="Cochrane G."/>
            <person name="Meng A."/>
            <person name="Brown T."/>
            <person name="Cohen L."/>
        </authorList>
    </citation>
    <scope>NUCLEOTIDE SEQUENCE</scope>
    <source>
        <strain evidence="1">GSBS06</strain>
    </source>
</reference>
<dbReference type="EMBL" id="HBIN01007548">
    <property type="protein sequence ID" value="CAE0435257.1"/>
    <property type="molecule type" value="Transcribed_RNA"/>
</dbReference>
<name>A0A7S3LMF3_9STRA</name>
<proteinExistence type="predicted"/>
<sequence length="184" mass="21818">MNSQATEEAKIIWELFLYNQAVILYDYIIPRLRYGNQPITAPKFSMERVKLLETLHKNKQGIINWPNNRKRNSKRFVRWYNVNILAKMTAGVNLERLSCEKYPAWQDPNYWTLNNEADIRLNESESVWLFETISYLHWYRTPSPGSTNFSPDYIAAGAILRLDQDSRTAELVKKFVLMYALRYL</sequence>
<accession>A0A7S3LMF3</accession>
<protein>
    <submittedName>
        <fullName evidence="1">Uncharacterized protein</fullName>
    </submittedName>
</protein>
<organism evidence="1">
    <name type="scientific">Aplanochytrium stocchinoi</name>
    <dbReference type="NCBI Taxonomy" id="215587"/>
    <lineage>
        <taxon>Eukaryota</taxon>
        <taxon>Sar</taxon>
        <taxon>Stramenopiles</taxon>
        <taxon>Bigyra</taxon>
        <taxon>Labyrinthulomycetes</taxon>
        <taxon>Thraustochytrida</taxon>
        <taxon>Thraustochytriidae</taxon>
        <taxon>Aplanochytrium</taxon>
    </lineage>
</organism>
<dbReference type="AlphaFoldDB" id="A0A7S3LMF3"/>
<gene>
    <name evidence="1" type="ORF">ASTO00021_LOCUS5539</name>
</gene>
<evidence type="ECO:0000313" key="1">
    <source>
        <dbReference type="EMBL" id="CAE0435257.1"/>
    </source>
</evidence>